<dbReference type="PANTHER" id="PTHR43708:SF4">
    <property type="entry name" value="OXIDOREDUCTASE YCEM-RELATED"/>
    <property type="match status" value="1"/>
</dbReference>
<dbReference type="SUPFAM" id="SSF55347">
    <property type="entry name" value="Glyceraldehyde-3-phosphate dehydrogenase-like, C-terminal domain"/>
    <property type="match status" value="1"/>
</dbReference>
<evidence type="ECO:0000313" key="3">
    <source>
        <dbReference type="Proteomes" id="UP000824013"/>
    </source>
</evidence>
<dbReference type="EMBL" id="DXCM01000060">
    <property type="protein sequence ID" value="HIY92891.1"/>
    <property type="molecule type" value="Genomic_DNA"/>
</dbReference>
<reference evidence="2" key="2">
    <citation type="submission" date="2021-04" db="EMBL/GenBank/DDBJ databases">
        <authorList>
            <person name="Gilroy R."/>
        </authorList>
    </citation>
    <scope>NUCLEOTIDE SEQUENCE</scope>
    <source>
        <strain evidence="2">3204</strain>
    </source>
</reference>
<protein>
    <submittedName>
        <fullName evidence="2">Gfo/Idh/MocA family oxidoreductase</fullName>
    </submittedName>
</protein>
<comment type="caution">
    <text evidence="2">The sequence shown here is derived from an EMBL/GenBank/DDBJ whole genome shotgun (WGS) entry which is preliminary data.</text>
</comment>
<dbReference type="SUPFAM" id="SSF51735">
    <property type="entry name" value="NAD(P)-binding Rossmann-fold domains"/>
    <property type="match status" value="1"/>
</dbReference>
<dbReference type="GO" id="GO:0000166">
    <property type="term" value="F:nucleotide binding"/>
    <property type="evidence" value="ECO:0007669"/>
    <property type="project" value="InterPro"/>
</dbReference>
<proteinExistence type="predicted"/>
<dbReference type="InterPro" id="IPR000683">
    <property type="entry name" value="Gfo/Idh/MocA-like_OxRdtase_N"/>
</dbReference>
<dbReference type="Pfam" id="PF01408">
    <property type="entry name" value="GFO_IDH_MocA"/>
    <property type="match status" value="1"/>
</dbReference>
<dbReference type="InterPro" id="IPR036291">
    <property type="entry name" value="NAD(P)-bd_dom_sf"/>
</dbReference>
<evidence type="ECO:0000259" key="1">
    <source>
        <dbReference type="Pfam" id="PF01408"/>
    </source>
</evidence>
<sequence>MEKIGVIGLGNIAQKAYLPVMATLQDKYEWHLTTRNEAKGKMLEQKYGFKHFHQTLDQLIAEKPLAVFVHTPTQTHYQIIKQLLTSGINVYVDKPVSEDLAEVEELYHLATKKKLLLTCGFNRRFAPFDQQLKQIADKRTIVSEKIREEALQPTAFAIFDLMIHSVDTAVYLMDEPVQKVDNFLVTNDGNLEQGYITLTGAKSHVQIITNMIGGSNLEMTTVQGLKTRRVVTNLNLLQTYQTGAVTQTSRPDWENTLVTRGFDPIIRAFLEAVSNNSENPVSPDSAILSHKLCFDLVKTIKR</sequence>
<dbReference type="Gene3D" id="3.40.50.720">
    <property type="entry name" value="NAD(P)-binding Rossmann-like Domain"/>
    <property type="match status" value="1"/>
</dbReference>
<dbReference type="Gene3D" id="3.30.360.10">
    <property type="entry name" value="Dihydrodipicolinate Reductase, domain 2"/>
    <property type="match status" value="1"/>
</dbReference>
<dbReference type="PANTHER" id="PTHR43708">
    <property type="entry name" value="CONSERVED EXPRESSED OXIDOREDUCTASE (EUROFUNG)"/>
    <property type="match status" value="1"/>
</dbReference>
<feature type="domain" description="Gfo/Idh/MocA-like oxidoreductase N-terminal" evidence="1">
    <location>
        <begin position="3"/>
        <end position="121"/>
    </location>
</feature>
<organism evidence="2 3">
    <name type="scientific">Candidatus Companilactobacillus pullicola</name>
    <dbReference type="NCBI Taxonomy" id="2838523"/>
    <lineage>
        <taxon>Bacteria</taxon>
        <taxon>Bacillati</taxon>
        <taxon>Bacillota</taxon>
        <taxon>Bacilli</taxon>
        <taxon>Lactobacillales</taxon>
        <taxon>Lactobacillaceae</taxon>
        <taxon>Companilactobacillus</taxon>
    </lineage>
</organism>
<evidence type="ECO:0000313" key="2">
    <source>
        <dbReference type="EMBL" id="HIY92891.1"/>
    </source>
</evidence>
<dbReference type="AlphaFoldDB" id="A0A9D1ZP58"/>
<dbReference type="InterPro" id="IPR051317">
    <property type="entry name" value="Gfo/Idh/MocA_oxidoreduct"/>
</dbReference>
<reference evidence="2" key="1">
    <citation type="journal article" date="2021" name="PeerJ">
        <title>Extensive microbial diversity within the chicken gut microbiome revealed by metagenomics and culture.</title>
        <authorList>
            <person name="Gilroy R."/>
            <person name="Ravi A."/>
            <person name="Getino M."/>
            <person name="Pursley I."/>
            <person name="Horton D.L."/>
            <person name="Alikhan N.F."/>
            <person name="Baker D."/>
            <person name="Gharbi K."/>
            <person name="Hall N."/>
            <person name="Watson M."/>
            <person name="Adriaenssens E.M."/>
            <person name="Foster-Nyarko E."/>
            <person name="Jarju S."/>
            <person name="Secka A."/>
            <person name="Antonio M."/>
            <person name="Oren A."/>
            <person name="Chaudhuri R.R."/>
            <person name="La Ragione R."/>
            <person name="Hildebrand F."/>
            <person name="Pallen M.J."/>
        </authorList>
    </citation>
    <scope>NUCLEOTIDE SEQUENCE</scope>
    <source>
        <strain evidence="2">3204</strain>
    </source>
</reference>
<accession>A0A9D1ZP58</accession>
<dbReference type="Proteomes" id="UP000824013">
    <property type="component" value="Unassembled WGS sequence"/>
</dbReference>
<name>A0A9D1ZP58_9LACO</name>
<gene>
    <name evidence="2" type="ORF">H9820_08145</name>
</gene>